<evidence type="ECO:0000313" key="2">
    <source>
        <dbReference type="EMBL" id="MBR1368413.1"/>
    </source>
</evidence>
<feature type="transmembrane region" description="Helical" evidence="1">
    <location>
        <begin position="37"/>
        <end position="57"/>
    </location>
</feature>
<feature type="transmembrane region" description="Helical" evidence="1">
    <location>
        <begin position="127"/>
        <end position="150"/>
    </location>
</feature>
<evidence type="ECO:0000313" key="3">
    <source>
        <dbReference type="Proteomes" id="UP000730161"/>
    </source>
</evidence>
<dbReference type="OrthoDB" id="116567at2157"/>
<proteinExistence type="predicted"/>
<feature type="transmembrane region" description="Helical" evidence="1">
    <location>
        <begin position="181"/>
        <end position="208"/>
    </location>
</feature>
<organism evidence="2 3">
    <name type="scientific">Methanocalculus chunghsingensis</name>
    <dbReference type="NCBI Taxonomy" id="156457"/>
    <lineage>
        <taxon>Archaea</taxon>
        <taxon>Methanobacteriati</taxon>
        <taxon>Methanobacteriota</taxon>
        <taxon>Stenosarchaea group</taxon>
        <taxon>Methanomicrobia</taxon>
        <taxon>Methanomicrobiales</taxon>
        <taxon>Methanocalculaceae</taxon>
        <taxon>Methanocalculus</taxon>
    </lineage>
</organism>
<comment type="caution">
    <text evidence="2">The sequence shown here is derived from an EMBL/GenBank/DDBJ whole genome shotgun (WGS) entry which is preliminary data.</text>
</comment>
<keyword evidence="1" id="KW-1133">Transmembrane helix</keyword>
<gene>
    <name evidence="2" type="ORF">RJ53_02410</name>
</gene>
<feature type="transmembrane region" description="Helical" evidence="1">
    <location>
        <begin position="12"/>
        <end position="31"/>
    </location>
</feature>
<dbReference type="Proteomes" id="UP000730161">
    <property type="component" value="Unassembled WGS sequence"/>
</dbReference>
<keyword evidence="3" id="KW-1185">Reference proteome</keyword>
<dbReference type="Pfam" id="PF06695">
    <property type="entry name" value="Sm_multidrug_ex"/>
    <property type="match status" value="1"/>
</dbReference>
<sequence>METAIRDEYEIIRVILPFILLLIYIAVSSLLLPPVLFVALLSIVITYIISPIGRWIIPMAIALGFPWWYAGLTIWLLDILGALFMAWNFGYLFSLPRLGPIMERVIQRIEDILSTHPWLERFTEAALLLYLTLPIQGAGALMGSVIGRFLGIDPWRVFTIIVIGSLVGSFGMALGSDALRLLLIGNIVLGIAIILLLAGIMFAGYLSFRAIRRRRL</sequence>
<dbReference type="EMBL" id="JWHL01000002">
    <property type="protein sequence ID" value="MBR1368413.1"/>
    <property type="molecule type" value="Genomic_DNA"/>
</dbReference>
<evidence type="ECO:0000256" key="1">
    <source>
        <dbReference type="SAM" id="Phobius"/>
    </source>
</evidence>
<reference evidence="2" key="1">
    <citation type="submission" date="2014-12" db="EMBL/GenBank/DDBJ databases">
        <authorList>
            <person name="Huang H.-H."/>
            <person name="Chen S.-C."/>
            <person name="Lai M.-C."/>
        </authorList>
    </citation>
    <scope>NUCLEOTIDE SEQUENCE</scope>
    <source>
        <strain evidence="2">K1F9705b</strain>
    </source>
</reference>
<accession>A0A8J8B4T8</accession>
<dbReference type="AlphaFoldDB" id="A0A8J8B4T8"/>
<name>A0A8J8B4T8_9EURY</name>
<keyword evidence="1" id="KW-0472">Membrane</keyword>
<dbReference type="RefSeq" id="WP_211530023.1">
    <property type="nucleotide sequence ID" value="NZ_JWHL01000002.1"/>
</dbReference>
<dbReference type="InterPro" id="IPR009577">
    <property type="entry name" value="Sm_multidrug_ex"/>
</dbReference>
<protein>
    <recommendedName>
        <fullName evidence="4">Small multi-drug export protein</fullName>
    </recommendedName>
</protein>
<feature type="transmembrane region" description="Helical" evidence="1">
    <location>
        <begin position="157"/>
        <end position="175"/>
    </location>
</feature>
<keyword evidence="1" id="KW-0812">Transmembrane</keyword>
<evidence type="ECO:0008006" key="4">
    <source>
        <dbReference type="Google" id="ProtNLM"/>
    </source>
</evidence>
<feature type="transmembrane region" description="Helical" evidence="1">
    <location>
        <begin position="69"/>
        <end position="93"/>
    </location>
</feature>